<reference evidence="2 3" key="1">
    <citation type="submission" date="2011-11" db="EMBL/GenBank/DDBJ databases">
        <title>The Noncontiguous Finished genome of Desulfosporosinus youngiae DSM 17734.</title>
        <authorList>
            <consortium name="US DOE Joint Genome Institute (JGI-PGF)"/>
            <person name="Lucas S."/>
            <person name="Han J."/>
            <person name="Lapidus A."/>
            <person name="Cheng J.-F."/>
            <person name="Goodwin L."/>
            <person name="Pitluck S."/>
            <person name="Peters L."/>
            <person name="Ovchinnikova G."/>
            <person name="Lu M."/>
            <person name="Land M.L."/>
            <person name="Hauser L."/>
            <person name="Pester M."/>
            <person name="Spring S."/>
            <person name="Ollivier B."/>
            <person name="Rattei T."/>
            <person name="Klenk H.-P."/>
            <person name="Wagner M."/>
            <person name="Loy A."/>
            <person name="Woyke T.J."/>
        </authorList>
    </citation>
    <scope>NUCLEOTIDE SEQUENCE [LARGE SCALE GENOMIC DNA]</scope>
    <source>
        <strain evidence="2 3">DSM 17734</strain>
    </source>
</reference>
<keyword evidence="1" id="KW-0812">Transmembrane</keyword>
<dbReference type="Proteomes" id="UP000005104">
    <property type="component" value="Chromosome"/>
</dbReference>
<keyword evidence="1" id="KW-1133">Transmembrane helix</keyword>
<gene>
    <name evidence="2" type="ORF">DesyoDRAFT_4548</name>
</gene>
<evidence type="ECO:0000313" key="3">
    <source>
        <dbReference type="Proteomes" id="UP000005104"/>
    </source>
</evidence>
<name>H5XXZ9_9FIRM</name>
<dbReference type="eggNOG" id="COG3738">
    <property type="taxonomic scope" value="Bacteria"/>
</dbReference>
<organism evidence="2 3">
    <name type="scientific">Desulfosporosinus youngiae DSM 17734</name>
    <dbReference type="NCBI Taxonomy" id="768710"/>
    <lineage>
        <taxon>Bacteria</taxon>
        <taxon>Bacillati</taxon>
        <taxon>Bacillota</taxon>
        <taxon>Clostridia</taxon>
        <taxon>Eubacteriales</taxon>
        <taxon>Desulfitobacteriaceae</taxon>
        <taxon>Desulfosporosinus</taxon>
    </lineage>
</organism>
<dbReference type="STRING" id="768710.DesyoDRAFT_4548"/>
<dbReference type="InterPro" id="IPR009706">
    <property type="entry name" value="DUF1287"/>
</dbReference>
<feature type="transmembrane region" description="Helical" evidence="1">
    <location>
        <begin position="15"/>
        <end position="34"/>
    </location>
</feature>
<protein>
    <recommendedName>
        <fullName evidence="4">DUF1287 domain-containing protein</fullName>
    </recommendedName>
</protein>
<dbReference type="AlphaFoldDB" id="H5XXZ9"/>
<proteinExistence type="predicted"/>
<dbReference type="PROSITE" id="PS51257">
    <property type="entry name" value="PROKAR_LIPOPROTEIN"/>
    <property type="match status" value="1"/>
</dbReference>
<evidence type="ECO:0008006" key="4">
    <source>
        <dbReference type="Google" id="ProtNLM"/>
    </source>
</evidence>
<dbReference type="Pfam" id="PF06940">
    <property type="entry name" value="DUF1287"/>
    <property type="match status" value="1"/>
</dbReference>
<keyword evidence="3" id="KW-1185">Reference proteome</keyword>
<dbReference type="HOGENOM" id="CLU_079833_1_1_9"/>
<sequence>MNVKLTGGMDVRKKFVWAALVLLIGGVACGIWTFRKPRPEIQVPIQVPFVPSLKIPALVCPIDKDEDGLDDLQDIVAGAKAEVQRKPQYRSAYYQKGYPPENEGVCTDVVWRAFRDAGYDLKSLVDQDIRDNRREYSRIEGSPDPNIDFRRVPNLIVFFRRHAQELTLEIKPGDVENLTNWQPGDIVTYATPHEHIVIVSDKRRPDGVPYILHNAGPIASETDQLESWPSRMTGHFRFPKF</sequence>
<keyword evidence="1" id="KW-0472">Membrane</keyword>
<dbReference type="EMBL" id="CM001441">
    <property type="protein sequence ID" value="EHQ91502.1"/>
    <property type="molecule type" value="Genomic_DNA"/>
</dbReference>
<accession>H5XXZ9</accession>
<evidence type="ECO:0000256" key="1">
    <source>
        <dbReference type="SAM" id="Phobius"/>
    </source>
</evidence>
<evidence type="ECO:0000313" key="2">
    <source>
        <dbReference type="EMBL" id="EHQ91502.1"/>
    </source>
</evidence>